<evidence type="ECO:0000256" key="3">
    <source>
        <dbReference type="ARBA" id="ARBA00022525"/>
    </source>
</evidence>
<dbReference type="GO" id="GO:0005615">
    <property type="term" value="C:extracellular space"/>
    <property type="evidence" value="ECO:0007669"/>
    <property type="project" value="TreeGrafter"/>
</dbReference>
<name>A0A9P0DDP7_9CUCU</name>
<dbReference type="OrthoDB" id="8194670at2759"/>
<dbReference type="SMART" id="SM00708">
    <property type="entry name" value="PhBP"/>
    <property type="match status" value="1"/>
</dbReference>
<comment type="similarity">
    <text evidence="2">Belongs to the PBP/GOBP family.</text>
</comment>
<reference evidence="6" key="1">
    <citation type="submission" date="2022-01" db="EMBL/GenBank/DDBJ databases">
        <authorList>
            <person name="King R."/>
        </authorList>
    </citation>
    <scope>NUCLEOTIDE SEQUENCE</scope>
</reference>
<comment type="subcellular location">
    <subcellularLocation>
        <location evidence="1">Secreted</location>
    </subcellularLocation>
</comment>
<dbReference type="GO" id="GO:0007608">
    <property type="term" value="P:sensory perception of smell"/>
    <property type="evidence" value="ECO:0007669"/>
    <property type="project" value="TreeGrafter"/>
</dbReference>
<accession>A0A9P0DDP7</accession>
<dbReference type="CDD" id="cd23992">
    <property type="entry name" value="PBP_GOBP"/>
    <property type="match status" value="1"/>
</dbReference>
<keyword evidence="4 5" id="KW-0732">Signal</keyword>
<feature type="chain" id="PRO_5040320002" evidence="5">
    <location>
        <begin position="21"/>
        <end position="138"/>
    </location>
</feature>
<keyword evidence="7" id="KW-1185">Reference proteome</keyword>
<evidence type="ECO:0000256" key="2">
    <source>
        <dbReference type="ARBA" id="ARBA00008098"/>
    </source>
</evidence>
<sequence length="138" mass="15262">MNSPIVIFVGLLALIGTGECIPDELKAHIMELQKICFAEVGSSEELVMKALKGESLDDPKLKAHVLCFSKKIGFLDAEGNLNISTIKEKLKMVFEDDKKVDEVVVSCAKTEATPEDTALSTFKCFHGSSLFIERYDYI</sequence>
<dbReference type="Pfam" id="PF01395">
    <property type="entry name" value="PBP_GOBP"/>
    <property type="match status" value="1"/>
</dbReference>
<gene>
    <name evidence="6" type="ORF">PSYICH_LOCUS14084</name>
</gene>
<evidence type="ECO:0000256" key="4">
    <source>
        <dbReference type="ARBA" id="ARBA00022729"/>
    </source>
</evidence>
<protein>
    <submittedName>
        <fullName evidence="6">Uncharacterized protein</fullName>
    </submittedName>
</protein>
<evidence type="ECO:0000313" key="6">
    <source>
        <dbReference type="EMBL" id="CAH1114507.1"/>
    </source>
</evidence>
<dbReference type="InterPro" id="IPR036728">
    <property type="entry name" value="PBP_GOBP_sf"/>
</dbReference>
<dbReference type="PANTHER" id="PTHR11857">
    <property type="entry name" value="ODORANT BINDING PROTEIN-RELATED"/>
    <property type="match status" value="1"/>
</dbReference>
<dbReference type="PANTHER" id="PTHR11857:SF43">
    <property type="entry name" value="GEO07291P1-RELATED"/>
    <property type="match status" value="1"/>
</dbReference>
<evidence type="ECO:0000256" key="1">
    <source>
        <dbReference type="ARBA" id="ARBA00004613"/>
    </source>
</evidence>
<dbReference type="GO" id="GO:0005549">
    <property type="term" value="F:odorant binding"/>
    <property type="evidence" value="ECO:0007669"/>
    <property type="project" value="InterPro"/>
</dbReference>
<proteinExistence type="inferred from homology"/>
<keyword evidence="3" id="KW-0964">Secreted</keyword>
<dbReference type="SUPFAM" id="SSF47565">
    <property type="entry name" value="Insect pheromone/odorant-binding proteins"/>
    <property type="match status" value="1"/>
</dbReference>
<dbReference type="Proteomes" id="UP001153636">
    <property type="component" value="Chromosome 8"/>
</dbReference>
<dbReference type="AlphaFoldDB" id="A0A9P0DDP7"/>
<organism evidence="6 7">
    <name type="scientific">Psylliodes chrysocephalus</name>
    <dbReference type="NCBI Taxonomy" id="3402493"/>
    <lineage>
        <taxon>Eukaryota</taxon>
        <taxon>Metazoa</taxon>
        <taxon>Ecdysozoa</taxon>
        <taxon>Arthropoda</taxon>
        <taxon>Hexapoda</taxon>
        <taxon>Insecta</taxon>
        <taxon>Pterygota</taxon>
        <taxon>Neoptera</taxon>
        <taxon>Endopterygota</taxon>
        <taxon>Coleoptera</taxon>
        <taxon>Polyphaga</taxon>
        <taxon>Cucujiformia</taxon>
        <taxon>Chrysomeloidea</taxon>
        <taxon>Chrysomelidae</taxon>
        <taxon>Galerucinae</taxon>
        <taxon>Alticini</taxon>
        <taxon>Psylliodes</taxon>
    </lineage>
</organism>
<dbReference type="InterPro" id="IPR006170">
    <property type="entry name" value="PBP/GOBP"/>
</dbReference>
<evidence type="ECO:0000256" key="5">
    <source>
        <dbReference type="SAM" id="SignalP"/>
    </source>
</evidence>
<feature type="signal peptide" evidence="5">
    <location>
        <begin position="1"/>
        <end position="20"/>
    </location>
</feature>
<evidence type="ECO:0000313" key="7">
    <source>
        <dbReference type="Proteomes" id="UP001153636"/>
    </source>
</evidence>
<dbReference type="Gene3D" id="1.10.238.20">
    <property type="entry name" value="Pheromone/general odorant binding protein domain"/>
    <property type="match status" value="1"/>
</dbReference>
<dbReference type="EMBL" id="OV651820">
    <property type="protein sequence ID" value="CAH1114507.1"/>
    <property type="molecule type" value="Genomic_DNA"/>
</dbReference>